<proteinExistence type="predicted"/>
<evidence type="ECO:0000259" key="1">
    <source>
        <dbReference type="Pfam" id="PF25597"/>
    </source>
</evidence>
<keyword evidence="3" id="KW-1185">Reference proteome</keyword>
<dbReference type="Pfam" id="PF25597">
    <property type="entry name" value="SH3_retrovirus"/>
    <property type="match status" value="1"/>
</dbReference>
<dbReference type="AlphaFoldDB" id="V7ALG7"/>
<dbReference type="InterPro" id="IPR057670">
    <property type="entry name" value="SH3_retrovirus"/>
</dbReference>
<dbReference type="EMBL" id="CM002297">
    <property type="protein sequence ID" value="ESW06354.1"/>
    <property type="molecule type" value="Genomic_DNA"/>
</dbReference>
<name>V7ALG7_PHAVU</name>
<accession>V7ALG7</accession>
<reference evidence="3" key="1">
    <citation type="journal article" date="2014" name="Nat. Genet.">
        <title>A reference genome for common bean and genome-wide analysis of dual domestications.</title>
        <authorList>
            <person name="Schmutz J."/>
            <person name="McClean P.E."/>
            <person name="Mamidi S."/>
            <person name="Wu G.A."/>
            <person name="Cannon S.B."/>
            <person name="Grimwood J."/>
            <person name="Jenkins J."/>
            <person name="Shu S."/>
            <person name="Song Q."/>
            <person name="Chavarro C."/>
            <person name="Torres-Torres M."/>
            <person name="Geffroy V."/>
            <person name="Moghaddam S.M."/>
            <person name="Gao D."/>
            <person name="Abernathy B."/>
            <person name="Barry K."/>
            <person name="Blair M."/>
            <person name="Brick M.A."/>
            <person name="Chovatia M."/>
            <person name="Gepts P."/>
            <person name="Goodstein D.M."/>
            <person name="Gonzales M."/>
            <person name="Hellsten U."/>
            <person name="Hyten D.L."/>
            <person name="Jia G."/>
            <person name="Kelly J.D."/>
            <person name="Kudrna D."/>
            <person name="Lee R."/>
            <person name="Richard M.M."/>
            <person name="Miklas P.N."/>
            <person name="Osorno J.M."/>
            <person name="Rodrigues J."/>
            <person name="Thareau V."/>
            <person name="Urrea C.A."/>
            <person name="Wang M."/>
            <person name="Yu Y."/>
            <person name="Zhang M."/>
            <person name="Wing R.A."/>
            <person name="Cregan P.B."/>
            <person name="Rokhsar D.S."/>
            <person name="Jackson S.A."/>
        </authorList>
    </citation>
    <scope>NUCLEOTIDE SEQUENCE [LARGE SCALE GENOMIC DNA]</scope>
    <source>
        <strain evidence="3">cv. G19833</strain>
    </source>
</reference>
<organism evidence="2 3">
    <name type="scientific">Phaseolus vulgaris</name>
    <name type="common">Kidney bean</name>
    <name type="synonym">French bean</name>
    <dbReference type="NCBI Taxonomy" id="3885"/>
    <lineage>
        <taxon>Eukaryota</taxon>
        <taxon>Viridiplantae</taxon>
        <taxon>Streptophyta</taxon>
        <taxon>Embryophyta</taxon>
        <taxon>Tracheophyta</taxon>
        <taxon>Spermatophyta</taxon>
        <taxon>Magnoliopsida</taxon>
        <taxon>eudicotyledons</taxon>
        <taxon>Gunneridae</taxon>
        <taxon>Pentapetalae</taxon>
        <taxon>rosids</taxon>
        <taxon>fabids</taxon>
        <taxon>Fabales</taxon>
        <taxon>Fabaceae</taxon>
        <taxon>Papilionoideae</taxon>
        <taxon>50 kb inversion clade</taxon>
        <taxon>NPAAA clade</taxon>
        <taxon>indigoferoid/millettioid clade</taxon>
        <taxon>Phaseoleae</taxon>
        <taxon>Phaseolus</taxon>
    </lineage>
</organism>
<protein>
    <recommendedName>
        <fullName evidence="1">Retroviral polymerase SH3-like domain-containing protein</fullName>
    </recommendedName>
</protein>
<gene>
    <name evidence="2" type="ORF">PHAVU_010G041100g</name>
</gene>
<feature type="domain" description="Retroviral polymerase SH3-like" evidence="1">
    <location>
        <begin position="9"/>
        <end position="50"/>
    </location>
</feature>
<dbReference type="Gramene" id="ESW06354">
    <property type="protein sequence ID" value="ESW06354"/>
    <property type="gene ID" value="PHAVU_010G041100g"/>
</dbReference>
<dbReference type="Proteomes" id="UP000000226">
    <property type="component" value="Chromosome 10"/>
</dbReference>
<dbReference type="OrthoDB" id="1750639at2759"/>
<sequence>KKISAESVSVHVRSGARGKFDLRALKCVFVGYSSTQKGYKCYHLPSKKFCLEMPLFFSYKVSFTLGPEIGTENETDYEKEVQPTKSIQDEDHVRFGKNLVYTRKTKTIPESAHVHESNPTLHEVTVFPNDVISSE</sequence>
<evidence type="ECO:0000313" key="3">
    <source>
        <dbReference type="Proteomes" id="UP000000226"/>
    </source>
</evidence>
<evidence type="ECO:0000313" key="2">
    <source>
        <dbReference type="EMBL" id="ESW06354.1"/>
    </source>
</evidence>
<feature type="non-terminal residue" evidence="2">
    <location>
        <position position="1"/>
    </location>
</feature>
<dbReference type="OMA" id="INCEADQ"/>